<dbReference type="AlphaFoldDB" id="A0A218WL51"/>
<feature type="signal peptide" evidence="1">
    <location>
        <begin position="1"/>
        <end position="19"/>
    </location>
</feature>
<keyword evidence="1" id="KW-0732">Signal</keyword>
<dbReference type="Proteomes" id="UP000197138">
    <property type="component" value="Unassembled WGS sequence"/>
</dbReference>
<evidence type="ECO:0000313" key="3">
    <source>
        <dbReference type="Proteomes" id="UP000197138"/>
    </source>
</evidence>
<comment type="caution">
    <text evidence="2">The sequence shown here is derived from an EMBL/GenBank/DDBJ whole genome shotgun (WGS) entry which is preliminary data.</text>
</comment>
<accession>A0A218WL51</accession>
<evidence type="ECO:0000256" key="1">
    <source>
        <dbReference type="SAM" id="SignalP"/>
    </source>
</evidence>
<feature type="chain" id="PRO_5012217040" evidence="1">
    <location>
        <begin position="20"/>
        <end position="64"/>
    </location>
</feature>
<name>A0A218WL51_PUNGR</name>
<evidence type="ECO:0000313" key="2">
    <source>
        <dbReference type="EMBL" id="OWM73100.1"/>
    </source>
</evidence>
<gene>
    <name evidence="2" type="ORF">CDL15_Pgr001214</name>
</gene>
<organism evidence="2 3">
    <name type="scientific">Punica granatum</name>
    <name type="common">Pomegranate</name>
    <dbReference type="NCBI Taxonomy" id="22663"/>
    <lineage>
        <taxon>Eukaryota</taxon>
        <taxon>Viridiplantae</taxon>
        <taxon>Streptophyta</taxon>
        <taxon>Embryophyta</taxon>
        <taxon>Tracheophyta</taxon>
        <taxon>Spermatophyta</taxon>
        <taxon>Magnoliopsida</taxon>
        <taxon>eudicotyledons</taxon>
        <taxon>Gunneridae</taxon>
        <taxon>Pentapetalae</taxon>
        <taxon>rosids</taxon>
        <taxon>malvids</taxon>
        <taxon>Myrtales</taxon>
        <taxon>Lythraceae</taxon>
        <taxon>Punica</taxon>
    </lineage>
</organism>
<proteinExistence type="predicted"/>
<reference evidence="3" key="1">
    <citation type="journal article" date="2017" name="Plant J.">
        <title>The pomegranate (Punica granatum L.) genome and the genomics of punicalagin biosynthesis.</title>
        <authorList>
            <person name="Qin G."/>
            <person name="Xu C."/>
            <person name="Ming R."/>
            <person name="Tang H."/>
            <person name="Guyot R."/>
            <person name="Kramer E.M."/>
            <person name="Hu Y."/>
            <person name="Yi X."/>
            <person name="Qi Y."/>
            <person name="Xu X."/>
            <person name="Gao Z."/>
            <person name="Pan H."/>
            <person name="Jian J."/>
            <person name="Tian Y."/>
            <person name="Yue Z."/>
            <person name="Xu Y."/>
        </authorList>
    </citation>
    <scope>NUCLEOTIDE SEQUENCE [LARGE SCALE GENOMIC DNA]</scope>
    <source>
        <strain evidence="3">cv. Dabenzi</strain>
    </source>
</reference>
<dbReference type="EMBL" id="MTKT01003953">
    <property type="protein sequence ID" value="OWM73100.1"/>
    <property type="molecule type" value="Genomic_DNA"/>
</dbReference>
<sequence>MRRLHHLFAILEIFAEFAAWQLLEKTNNDPVPGGSDVYCSAFLSLVSMASTNGYGISYSCVIRA</sequence>
<protein>
    <submittedName>
        <fullName evidence="2">Uncharacterized protein</fullName>
    </submittedName>
</protein>